<feature type="domain" description="HTH tetR-type" evidence="5">
    <location>
        <begin position="7"/>
        <end position="67"/>
    </location>
</feature>
<keyword evidence="1" id="KW-0805">Transcription regulation</keyword>
<evidence type="ECO:0000256" key="4">
    <source>
        <dbReference type="PROSITE-ProRule" id="PRU00335"/>
    </source>
</evidence>
<reference evidence="6 7" key="1">
    <citation type="submission" date="2018-12" db="EMBL/GenBank/DDBJ databases">
        <title>Draft genome sequence of Embleya hyalina NBRC 13850T.</title>
        <authorList>
            <person name="Komaki H."/>
            <person name="Hosoyama A."/>
            <person name="Kimura A."/>
            <person name="Ichikawa N."/>
            <person name="Tamura T."/>
        </authorList>
    </citation>
    <scope>NUCLEOTIDE SEQUENCE [LARGE SCALE GENOMIC DNA]</scope>
    <source>
        <strain evidence="6 7">NBRC 13850</strain>
    </source>
</reference>
<evidence type="ECO:0000256" key="1">
    <source>
        <dbReference type="ARBA" id="ARBA00023015"/>
    </source>
</evidence>
<dbReference type="EMBL" id="BIFH01000025">
    <property type="protein sequence ID" value="GCD97854.1"/>
    <property type="molecule type" value="Genomic_DNA"/>
</dbReference>
<dbReference type="GO" id="GO:0003700">
    <property type="term" value="F:DNA-binding transcription factor activity"/>
    <property type="evidence" value="ECO:0007669"/>
    <property type="project" value="TreeGrafter"/>
</dbReference>
<proteinExistence type="predicted"/>
<comment type="caution">
    <text evidence="6">The sequence shown here is derived from an EMBL/GenBank/DDBJ whole genome shotgun (WGS) entry which is preliminary data.</text>
</comment>
<dbReference type="AlphaFoldDB" id="A0A401YTD4"/>
<keyword evidence="7" id="KW-1185">Reference proteome</keyword>
<dbReference type="InterPro" id="IPR001647">
    <property type="entry name" value="HTH_TetR"/>
</dbReference>
<evidence type="ECO:0000313" key="6">
    <source>
        <dbReference type="EMBL" id="GCD97854.1"/>
    </source>
</evidence>
<evidence type="ECO:0000256" key="3">
    <source>
        <dbReference type="ARBA" id="ARBA00023163"/>
    </source>
</evidence>
<keyword evidence="3" id="KW-0804">Transcription</keyword>
<dbReference type="Gene3D" id="1.10.357.10">
    <property type="entry name" value="Tetracycline Repressor, domain 2"/>
    <property type="match status" value="1"/>
</dbReference>
<dbReference type="InterPro" id="IPR009057">
    <property type="entry name" value="Homeodomain-like_sf"/>
</dbReference>
<sequence length="194" mass="20868">MGRRPDPDRKPELLRAVVEELASGGLGDVSLRPLAAALGVSTYTLSYQFGSKEGLLAQALAFVEAEQADLVRGWVGEEGADAASVVGRYWEWVREPGHLARVRLILEAIAMPRTSALLAPDFRRRLMVAWVEELATGLRRAGVTGPRAEAEATLGASALAGMVLDLLATGDRTRLDAAARALVERLEELIARGR</sequence>
<dbReference type="OrthoDB" id="5177743at2"/>
<accession>A0A401YTD4</accession>
<gene>
    <name evidence="6" type="ORF">EHYA_05551</name>
</gene>
<feature type="DNA-binding region" description="H-T-H motif" evidence="4">
    <location>
        <begin position="30"/>
        <end position="49"/>
    </location>
</feature>
<dbReference type="RefSeq" id="WP_126639795.1">
    <property type="nucleotide sequence ID" value="NZ_BIFH01000025.1"/>
</dbReference>
<dbReference type="PROSITE" id="PS50977">
    <property type="entry name" value="HTH_TETR_2"/>
    <property type="match status" value="1"/>
</dbReference>
<dbReference type="Pfam" id="PF00440">
    <property type="entry name" value="TetR_N"/>
    <property type="match status" value="1"/>
</dbReference>
<evidence type="ECO:0000259" key="5">
    <source>
        <dbReference type="PROSITE" id="PS50977"/>
    </source>
</evidence>
<protein>
    <submittedName>
        <fullName evidence="6">TetR family transcriptional regulator</fullName>
    </submittedName>
</protein>
<name>A0A401YTD4_9ACTN</name>
<dbReference type="Proteomes" id="UP000286931">
    <property type="component" value="Unassembled WGS sequence"/>
</dbReference>
<evidence type="ECO:0000256" key="2">
    <source>
        <dbReference type="ARBA" id="ARBA00023125"/>
    </source>
</evidence>
<dbReference type="GO" id="GO:0000976">
    <property type="term" value="F:transcription cis-regulatory region binding"/>
    <property type="evidence" value="ECO:0007669"/>
    <property type="project" value="TreeGrafter"/>
</dbReference>
<dbReference type="PANTHER" id="PTHR30055:SF234">
    <property type="entry name" value="HTH-TYPE TRANSCRIPTIONAL REGULATOR BETI"/>
    <property type="match status" value="1"/>
</dbReference>
<dbReference type="PANTHER" id="PTHR30055">
    <property type="entry name" value="HTH-TYPE TRANSCRIPTIONAL REGULATOR RUTR"/>
    <property type="match status" value="1"/>
</dbReference>
<dbReference type="InterPro" id="IPR050109">
    <property type="entry name" value="HTH-type_TetR-like_transc_reg"/>
</dbReference>
<dbReference type="SUPFAM" id="SSF46689">
    <property type="entry name" value="Homeodomain-like"/>
    <property type="match status" value="1"/>
</dbReference>
<keyword evidence="2 4" id="KW-0238">DNA-binding</keyword>
<organism evidence="6 7">
    <name type="scientific">Embleya hyalina</name>
    <dbReference type="NCBI Taxonomy" id="516124"/>
    <lineage>
        <taxon>Bacteria</taxon>
        <taxon>Bacillati</taxon>
        <taxon>Actinomycetota</taxon>
        <taxon>Actinomycetes</taxon>
        <taxon>Kitasatosporales</taxon>
        <taxon>Streptomycetaceae</taxon>
        <taxon>Embleya</taxon>
    </lineage>
</organism>
<evidence type="ECO:0000313" key="7">
    <source>
        <dbReference type="Proteomes" id="UP000286931"/>
    </source>
</evidence>